<keyword evidence="2" id="KW-0472">Membrane</keyword>
<comment type="caution">
    <text evidence="3">The sequence shown here is derived from an EMBL/GenBank/DDBJ whole genome shotgun (WGS) entry which is preliminary data.</text>
</comment>
<keyword evidence="2" id="KW-0812">Transmembrane</keyword>
<evidence type="ECO:0000313" key="4">
    <source>
        <dbReference type="Proteomes" id="UP000243342"/>
    </source>
</evidence>
<evidence type="ECO:0000256" key="2">
    <source>
        <dbReference type="SAM" id="Phobius"/>
    </source>
</evidence>
<accession>A0A1J7C6H0</accession>
<name>A0A1J7C6H0_9ACTN</name>
<keyword evidence="4" id="KW-1185">Reference proteome</keyword>
<dbReference type="EMBL" id="MLCF01000062">
    <property type="protein sequence ID" value="OIV37160.1"/>
    <property type="molecule type" value="Genomic_DNA"/>
</dbReference>
<evidence type="ECO:0000256" key="1">
    <source>
        <dbReference type="SAM" id="MobiDB-lite"/>
    </source>
</evidence>
<dbReference type="STRING" id="1428644.BIV57_12590"/>
<sequence length="188" mass="19100">MSEPDDDGRIRAALAEPARPPLRPVLTPRQIRQRGAARRRRRRLALAAGGTAASAAVALLAVFGGHAGPAPHTAATPRTELDAAHAAVADYYARLPSAAAARADLNGLVRAHLAAPALARAAAVATASSGRSWPAVCGTPPADAAFHVGPLRQTGPSRATALVSGTAPRTVVTVAPASGRIIGWSCDR</sequence>
<reference evidence="3 4" key="1">
    <citation type="submission" date="2016-10" db="EMBL/GenBank/DDBJ databases">
        <title>Genome sequence of Streptomyces gilvigriseus MUSC 26.</title>
        <authorList>
            <person name="Lee L.-H."/>
            <person name="Ser H.-L."/>
        </authorList>
    </citation>
    <scope>NUCLEOTIDE SEQUENCE [LARGE SCALE GENOMIC DNA]</scope>
    <source>
        <strain evidence="3 4">MUSC 26</strain>
    </source>
</reference>
<protein>
    <submittedName>
        <fullName evidence="3">Uncharacterized protein</fullName>
    </submittedName>
</protein>
<feature type="region of interest" description="Disordered" evidence="1">
    <location>
        <begin position="1"/>
        <end position="23"/>
    </location>
</feature>
<evidence type="ECO:0000313" key="3">
    <source>
        <dbReference type="EMBL" id="OIV37160.1"/>
    </source>
</evidence>
<dbReference type="RefSeq" id="WP_071656893.1">
    <property type="nucleotide sequence ID" value="NZ_MLCF01000062.1"/>
</dbReference>
<feature type="transmembrane region" description="Helical" evidence="2">
    <location>
        <begin position="44"/>
        <end position="63"/>
    </location>
</feature>
<dbReference type="AlphaFoldDB" id="A0A1J7C6H0"/>
<keyword evidence="2" id="KW-1133">Transmembrane helix</keyword>
<organism evidence="3 4">
    <name type="scientific">Mangrovactinospora gilvigrisea</name>
    <dbReference type="NCBI Taxonomy" id="1428644"/>
    <lineage>
        <taxon>Bacteria</taxon>
        <taxon>Bacillati</taxon>
        <taxon>Actinomycetota</taxon>
        <taxon>Actinomycetes</taxon>
        <taxon>Kitasatosporales</taxon>
        <taxon>Streptomycetaceae</taxon>
        <taxon>Mangrovactinospora</taxon>
    </lineage>
</organism>
<gene>
    <name evidence="3" type="ORF">BIV57_12590</name>
</gene>
<dbReference type="Proteomes" id="UP000243342">
    <property type="component" value="Unassembled WGS sequence"/>
</dbReference>
<proteinExistence type="predicted"/>